<feature type="transmembrane region" description="Helical" evidence="3">
    <location>
        <begin position="907"/>
        <end position="926"/>
    </location>
</feature>
<dbReference type="InParanoid" id="A0A1Y2MFI4"/>
<feature type="compositionally biased region" description="Basic and acidic residues" evidence="2">
    <location>
        <begin position="332"/>
        <end position="341"/>
    </location>
</feature>
<feature type="coiled-coil region" evidence="1">
    <location>
        <begin position="343"/>
        <end position="370"/>
    </location>
</feature>
<evidence type="ECO:0000313" key="4">
    <source>
        <dbReference type="EMBL" id="OSS54247.1"/>
    </source>
</evidence>
<feature type="region of interest" description="Disordered" evidence="2">
    <location>
        <begin position="40"/>
        <end position="136"/>
    </location>
</feature>
<evidence type="ECO:0000256" key="1">
    <source>
        <dbReference type="SAM" id="Coils"/>
    </source>
</evidence>
<evidence type="ECO:0000256" key="2">
    <source>
        <dbReference type="SAM" id="MobiDB-lite"/>
    </source>
</evidence>
<reference evidence="4 5" key="1">
    <citation type="journal article" date="2017" name="Genome Announc.">
        <title>Genome sequence of the saprophytic ascomycete Epicoccum nigrum ICMP 19927 strain isolated from New Zealand.</title>
        <authorList>
            <person name="Fokin M."/>
            <person name="Fleetwood D."/>
            <person name="Weir B.S."/>
            <person name="Villas-Boas S.G."/>
        </authorList>
    </citation>
    <scope>NUCLEOTIDE SEQUENCE [LARGE SCALE GENOMIC DNA]</scope>
    <source>
        <strain evidence="4 5">ICMP 19927</strain>
    </source>
</reference>
<feature type="compositionally biased region" description="Basic and acidic residues" evidence="2">
    <location>
        <begin position="51"/>
        <end position="71"/>
    </location>
</feature>
<keyword evidence="3" id="KW-0812">Transmembrane</keyword>
<dbReference type="AlphaFoldDB" id="A0A1Y2MFI4"/>
<keyword evidence="3" id="KW-1133">Transmembrane helix</keyword>
<protein>
    <submittedName>
        <fullName evidence="4">Uncharacterized protein</fullName>
    </submittedName>
</protein>
<feature type="compositionally biased region" description="Low complexity" evidence="2">
    <location>
        <begin position="485"/>
        <end position="501"/>
    </location>
</feature>
<organism evidence="4 5">
    <name type="scientific">Epicoccum nigrum</name>
    <name type="common">Soil fungus</name>
    <name type="synonym">Epicoccum purpurascens</name>
    <dbReference type="NCBI Taxonomy" id="105696"/>
    <lineage>
        <taxon>Eukaryota</taxon>
        <taxon>Fungi</taxon>
        <taxon>Dikarya</taxon>
        <taxon>Ascomycota</taxon>
        <taxon>Pezizomycotina</taxon>
        <taxon>Dothideomycetes</taxon>
        <taxon>Pleosporomycetidae</taxon>
        <taxon>Pleosporales</taxon>
        <taxon>Pleosporineae</taxon>
        <taxon>Didymellaceae</taxon>
        <taxon>Epicoccum</taxon>
    </lineage>
</organism>
<feature type="compositionally biased region" description="Polar residues" evidence="2">
    <location>
        <begin position="312"/>
        <end position="324"/>
    </location>
</feature>
<proteinExistence type="predicted"/>
<keyword evidence="5" id="KW-1185">Reference proteome</keyword>
<evidence type="ECO:0000256" key="3">
    <source>
        <dbReference type="SAM" id="Phobius"/>
    </source>
</evidence>
<feature type="region of interest" description="Disordered" evidence="2">
    <location>
        <begin position="310"/>
        <end position="341"/>
    </location>
</feature>
<gene>
    <name evidence="4" type="ORF">B5807_00864</name>
</gene>
<feature type="compositionally biased region" description="Polar residues" evidence="2">
    <location>
        <begin position="114"/>
        <end position="127"/>
    </location>
</feature>
<evidence type="ECO:0000313" key="5">
    <source>
        <dbReference type="Proteomes" id="UP000193240"/>
    </source>
</evidence>
<feature type="region of interest" description="Disordered" evidence="2">
    <location>
        <begin position="666"/>
        <end position="707"/>
    </location>
</feature>
<name>A0A1Y2MFI4_EPING</name>
<accession>A0A1Y2MFI4</accession>
<feature type="compositionally biased region" description="Basic and acidic residues" evidence="2">
    <location>
        <begin position="537"/>
        <end position="548"/>
    </location>
</feature>
<keyword evidence="3" id="KW-0472">Membrane</keyword>
<dbReference type="EMBL" id="KZ107838">
    <property type="protein sequence ID" value="OSS54247.1"/>
    <property type="molecule type" value="Genomic_DNA"/>
</dbReference>
<feature type="region of interest" description="Disordered" evidence="2">
    <location>
        <begin position="463"/>
        <end position="567"/>
    </location>
</feature>
<dbReference type="Proteomes" id="UP000193240">
    <property type="component" value="Unassembled WGS sequence"/>
</dbReference>
<feature type="transmembrane region" description="Helical" evidence="3">
    <location>
        <begin position="933"/>
        <end position="955"/>
    </location>
</feature>
<sequence length="964" mass="108639">MALPTDIAIVPIDHELVKSRPSQRSATSPMPLNVTVEDYTSDEEAVSKTGQQHERLNKVKKDINEAKERQPPKSTIRAPTLPKQANVSWVDEPVSQPVSQTSRPASYESRRSRVSQATTAVPTSPETLSRPPFGNSRLVDPKVVYLNQSYPSDSVPNARTSRRSQIRWADDDYCTASESAEDENWYHRGEPRWSTNNLPPDRTPYTQPMNKAPQISNYTREMHHPGSSRYFEPQNMYPVHSKYLRHDAPPASYQSWPYPYQYERPGTHETYETAFRDDQIYPRPHSNHEPTPWNYGRRLLPLPRPLKLPIEPTTQDATNSQGVTKLNPAETDAQHKNTDTKEDAQMSRKLEELLQKYQQAFEQHNEARQKITAVEHIESPSATTVHNEVLLTDMDLIQLMGERMLEMKRKNEEKLIEANQVLKYIGQNSYSKQRNDNGQSSLIDVQGVRSTCGRIPTVYQFQTFDEDRSHENADGTSVDSDRDSIMGNSSGSSTSSLAPISRPVQPSSAIAGRQCDRRTDLDSVNFNDDESISSTEPEEKSTVSKVEPESSNPRATEGAISGDTGNGVIRSSEVLATEPDMMGELITLRRDLSVLKRQMVQSNQTWLTSVLRPFLAHIRRYFRQMPRPCTQRLEWTCECGEDMYADLPIENGAQYQQMLEFLTRSGTTSHQANPDQRTPSQLEEGTNPTDYSSLQSSQNSIGKSLSPASTIGSGSTYIGTASSQILTAQVNDAFGQSKYLELCVNTSKYETKLAEIQVLSGQSVGTAICTDGHLFRQIYQRYYALRRQNWRRFLYRPAGIKFVHFGVQAGERVSFFSSDPLPPEDEIAAKRYEYNPQPPVPPPMDSRTFLHYFHKHNAHSQSRSAKYVNRLPKKLGESLSRPLGVDDLLEGWGIHIIEGPNKAAICWALFLVLVASLAVSIVYDFLTRSGESGFAIGQWMVAALTVGLSALYFSLEDDVNTSFD</sequence>
<keyword evidence="1" id="KW-0175">Coiled coil</keyword>
<feature type="compositionally biased region" description="Basic and acidic residues" evidence="2">
    <location>
        <begin position="465"/>
        <end position="484"/>
    </location>
</feature>